<dbReference type="Proteomes" id="UP000187203">
    <property type="component" value="Unassembled WGS sequence"/>
</dbReference>
<evidence type="ECO:0000313" key="3">
    <source>
        <dbReference type="Proteomes" id="UP000187203"/>
    </source>
</evidence>
<keyword evidence="1" id="KW-1133">Transmembrane helix</keyword>
<gene>
    <name evidence="2" type="ORF">COLO4_13798</name>
</gene>
<proteinExistence type="predicted"/>
<feature type="transmembrane region" description="Helical" evidence="1">
    <location>
        <begin position="20"/>
        <end position="50"/>
    </location>
</feature>
<keyword evidence="1" id="KW-0472">Membrane</keyword>
<dbReference type="AlphaFoldDB" id="A0A1R3JV62"/>
<sequence>MKIRATMEAISKWRSYNVCFSKAAFSISGLVFSHGFVEYAILSVLMYFIIDTEDDFLKAVGQKKVSSKLQPS</sequence>
<name>A0A1R3JV62_9ROSI</name>
<keyword evidence="3" id="KW-1185">Reference proteome</keyword>
<dbReference type="EMBL" id="AWUE01015311">
    <property type="protein sequence ID" value="OMO98587.1"/>
    <property type="molecule type" value="Genomic_DNA"/>
</dbReference>
<protein>
    <submittedName>
        <fullName evidence="2">Uncharacterized protein</fullName>
    </submittedName>
</protein>
<reference evidence="3" key="1">
    <citation type="submission" date="2013-09" db="EMBL/GenBank/DDBJ databases">
        <title>Corchorus olitorius genome sequencing.</title>
        <authorList>
            <person name="Alam M."/>
            <person name="Haque M.S."/>
            <person name="Islam M.S."/>
            <person name="Emdad E.M."/>
            <person name="Islam M.M."/>
            <person name="Ahmed B."/>
            <person name="Halim A."/>
            <person name="Hossen Q.M.M."/>
            <person name="Hossain M.Z."/>
            <person name="Ahmed R."/>
            <person name="Khan M.M."/>
            <person name="Islam R."/>
            <person name="Rashid M.M."/>
            <person name="Khan S.A."/>
            <person name="Rahman M.S."/>
            <person name="Alam M."/>
            <person name="Yahiya A.S."/>
            <person name="Khan M.S."/>
            <person name="Azam M.S."/>
            <person name="Haque T."/>
            <person name="Lashkar M.Z.H."/>
            <person name="Akhand A.I."/>
            <person name="Morshed G."/>
            <person name="Roy S."/>
            <person name="Uddin K.S."/>
            <person name="Rabeya T."/>
            <person name="Hossain A.S."/>
            <person name="Chowdhury A."/>
            <person name="Snigdha A.R."/>
            <person name="Mortoza M.S."/>
            <person name="Matin S.A."/>
            <person name="Hoque S.M.E."/>
            <person name="Islam M.K."/>
            <person name="Roy D.K."/>
            <person name="Haider R."/>
            <person name="Moosa M.M."/>
            <person name="Elias S.M."/>
            <person name="Hasan A.M."/>
            <person name="Jahan S."/>
            <person name="Shafiuddin M."/>
            <person name="Mahmood N."/>
            <person name="Shommy N.S."/>
        </authorList>
    </citation>
    <scope>NUCLEOTIDE SEQUENCE [LARGE SCALE GENOMIC DNA]</scope>
    <source>
        <strain evidence="3">cv. O-4</strain>
    </source>
</reference>
<evidence type="ECO:0000313" key="2">
    <source>
        <dbReference type="EMBL" id="OMO98587.1"/>
    </source>
</evidence>
<comment type="caution">
    <text evidence="2">The sequence shown here is derived from an EMBL/GenBank/DDBJ whole genome shotgun (WGS) entry which is preliminary data.</text>
</comment>
<accession>A0A1R3JV62</accession>
<dbReference type="OrthoDB" id="975446at2759"/>
<evidence type="ECO:0000256" key="1">
    <source>
        <dbReference type="SAM" id="Phobius"/>
    </source>
</evidence>
<keyword evidence="1" id="KW-0812">Transmembrane</keyword>
<organism evidence="2 3">
    <name type="scientific">Corchorus olitorius</name>
    <dbReference type="NCBI Taxonomy" id="93759"/>
    <lineage>
        <taxon>Eukaryota</taxon>
        <taxon>Viridiplantae</taxon>
        <taxon>Streptophyta</taxon>
        <taxon>Embryophyta</taxon>
        <taxon>Tracheophyta</taxon>
        <taxon>Spermatophyta</taxon>
        <taxon>Magnoliopsida</taxon>
        <taxon>eudicotyledons</taxon>
        <taxon>Gunneridae</taxon>
        <taxon>Pentapetalae</taxon>
        <taxon>rosids</taxon>
        <taxon>malvids</taxon>
        <taxon>Malvales</taxon>
        <taxon>Malvaceae</taxon>
        <taxon>Grewioideae</taxon>
        <taxon>Apeibeae</taxon>
        <taxon>Corchorus</taxon>
    </lineage>
</organism>